<dbReference type="HGNC" id="HGNC:6636">
    <property type="gene designation" value="LMNA"/>
</dbReference>
<keyword evidence="3" id="KW-1185">Reference proteome</keyword>
<name>A0A6Q8PFF5_HUMAN</name>
<dbReference type="EMBL" id="AL135927">
    <property type="status" value="NOT_ANNOTATED_CDS"/>
    <property type="molecule type" value="Genomic_DNA"/>
</dbReference>
<dbReference type="Proteomes" id="UP000005640">
    <property type="component" value="Chromosome 1"/>
</dbReference>
<dbReference type="EMBL" id="AL355388">
    <property type="status" value="NOT_ANNOTATED_CDS"/>
    <property type="molecule type" value="Genomic_DNA"/>
</dbReference>
<dbReference type="MassIVE" id="A0A6Q8PFF5"/>
<accession>A0A6Q8PFF5</accession>
<dbReference type="ExpressionAtlas" id="A0A6Q8PFF5">
    <property type="expression patterns" value="baseline and differential"/>
</dbReference>
<organism evidence="2 3">
    <name type="scientific">Homo sapiens</name>
    <name type="common">Human</name>
    <dbReference type="NCBI Taxonomy" id="9606"/>
    <lineage>
        <taxon>Eukaryota</taxon>
        <taxon>Metazoa</taxon>
        <taxon>Chordata</taxon>
        <taxon>Craniata</taxon>
        <taxon>Vertebrata</taxon>
        <taxon>Euteleostomi</taxon>
        <taxon>Mammalia</taxon>
        <taxon>Eutheria</taxon>
        <taxon>Euarchontoglires</taxon>
        <taxon>Primates</taxon>
        <taxon>Haplorrhini</taxon>
        <taxon>Catarrhini</taxon>
        <taxon>Hominidae</taxon>
        <taxon>Homo</taxon>
    </lineage>
</organism>
<evidence type="ECO:0000313" key="2">
    <source>
        <dbReference type="Ensembl" id="ENSP00000501795.1"/>
    </source>
</evidence>
<evidence type="ECO:0000256" key="1">
    <source>
        <dbReference type="SAM" id="MobiDB-lite"/>
    </source>
</evidence>
<reference evidence="2 3" key="1">
    <citation type="journal article" date="2001" name="Nature">
        <title>Initial sequencing and analysis of the human genome.</title>
        <authorList>
            <consortium name="International Human Genome Sequencing Consortium"/>
            <person name="Lander E.S."/>
            <person name="Linton L.M."/>
            <person name="Birren B."/>
            <person name="Nusbaum C."/>
            <person name="Zody M.C."/>
            <person name="Baldwin J."/>
            <person name="Devon K."/>
            <person name="Dewar K."/>
            <person name="Doyle M."/>
            <person name="FitzHugh W."/>
            <person name="Funke R."/>
            <person name="Gage D."/>
            <person name="Harris K."/>
            <person name="Heaford A."/>
            <person name="Howland J."/>
            <person name="Kann L."/>
            <person name="Lehoczky J."/>
            <person name="LeVine R."/>
            <person name="McEwan P."/>
            <person name="McKernan K."/>
            <person name="Meldrim J."/>
            <person name="Mesirov J.P."/>
            <person name="Miranda C."/>
            <person name="Morris W."/>
            <person name="Naylor J."/>
            <person name="Raymond C."/>
            <person name="Rosetti M."/>
            <person name="Santos R."/>
            <person name="Sheridan A."/>
            <person name="Sougnez C."/>
            <person name="Stange-Thomann N."/>
            <person name="Stojanovic N."/>
            <person name="Subramanian A."/>
            <person name="Wyman D."/>
            <person name="Rogers J."/>
            <person name="Sulston J."/>
            <person name="Ainscough R."/>
            <person name="Beck S."/>
            <person name="Bentley D."/>
            <person name="Burton J."/>
            <person name="Clee C."/>
            <person name="Carter N."/>
            <person name="Coulson A."/>
            <person name="Deadman R."/>
            <person name="Deloukas P."/>
            <person name="Dunham A."/>
            <person name="Dunham I."/>
            <person name="Durbin R."/>
            <person name="French L."/>
            <person name="Grafham D."/>
            <person name="Gregory S."/>
            <person name="Hubbard T."/>
            <person name="Humphray S."/>
            <person name="Hunt A."/>
            <person name="Jones M."/>
            <person name="Lloyd C."/>
            <person name="McMurray A."/>
            <person name="Matthews L."/>
            <person name="Mercer S."/>
            <person name="Milne S."/>
            <person name="Mullikin J.C."/>
            <person name="Mungall A."/>
            <person name="Plumb R."/>
            <person name="Ross M."/>
            <person name="Shownkeen R."/>
            <person name="Sims S."/>
            <person name="Waterston R.H."/>
            <person name="Wilson R.K."/>
            <person name="Hillier L.W."/>
            <person name="McPherson J.D."/>
            <person name="Marra M.A."/>
            <person name="Mardis E.R."/>
            <person name="Fulton L.A."/>
            <person name="Chinwalla A.T."/>
            <person name="Pepin K.H."/>
            <person name="Gish W.R."/>
            <person name="Chissoe S.L."/>
            <person name="Wendl M.C."/>
            <person name="Delehaunty K.D."/>
            <person name="Miner T.L."/>
            <person name="Delehaunty A."/>
            <person name="Kramer J.B."/>
            <person name="Cook L.L."/>
            <person name="Fulton R.S."/>
            <person name="Johnson D.L."/>
            <person name="Minx P.J."/>
            <person name="Clifton S.W."/>
            <person name="Hawkins T."/>
            <person name="Branscomb E."/>
            <person name="Predki P."/>
            <person name="Richardson P."/>
            <person name="Wenning S."/>
            <person name="Slezak T."/>
            <person name="Doggett N."/>
            <person name="Cheng J.F."/>
            <person name="Olsen A."/>
            <person name="Lucas S."/>
            <person name="Elkin C."/>
            <person name="Uberbacher E."/>
            <person name="Frazier M."/>
            <person name="Gibbs R.A."/>
            <person name="Muzny D.M."/>
            <person name="Scherer S.E."/>
            <person name="Bouck J.B."/>
            <person name="Sodergren E.J."/>
            <person name="Worley K.C."/>
            <person name="Rives C.M."/>
            <person name="Gorrell J.H."/>
            <person name="Metzker M.L."/>
            <person name="Naylor S.L."/>
            <person name="Kucherlapati R.S."/>
            <person name="Nelson D.L."/>
            <person name="Weinstock G.M."/>
            <person name="Sakaki Y."/>
            <person name="Fujiyama A."/>
            <person name="Hattori M."/>
            <person name="Yada T."/>
            <person name="Toyoda A."/>
            <person name="Itoh T."/>
            <person name="Kawagoe C."/>
            <person name="Watanabe H."/>
            <person name="Totoki Y."/>
            <person name="Taylor T."/>
            <person name="Weissenbach J."/>
            <person name="Heilig R."/>
            <person name="Saurin W."/>
            <person name="Artiguenave F."/>
            <person name="Brottier P."/>
            <person name="Bruls T."/>
            <person name="Pelletier E."/>
            <person name="Robert C."/>
            <person name="Wincker P."/>
            <person name="Smith D.R."/>
            <person name="Doucette-Stamm L."/>
            <person name="Rubenfield M."/>
            <person name="Weinstock K."/>
            <person name="Lee H.M."/>
            <person name="Dubois J."/>
            <person name="Rosenthal A."/>
            <person name="Platzer M."/>
            <person name="Nyakatura G."/>
            <person name="Taudien S."/>
            <person name="Rump A."/>
            <person name="Yang H."/>
            <person name="Yu J."/>
            <person name="Wang J."/>
            <person name="Huang G."/>
            <person name="Gu J."/>
            <person name="Hood L."/>
            <person name="Rowen L."/>
            <person name="Madan A."/>
            <person name="Qin S."/>
            <person name="Davis R.W."/>
            <person name="Federspiel N.A."/>
            <person name="Abola A.P."/>
            <person name="Proctor M.J."/>
            <person name="Myers R.M."/>
            <person name="Schmutz J."/>
            <person name="Dickson M."/>
            <person name="Grimwood J."/>
            <person name="Cox D.R."/>
            <person name="Olson M.V."/>
            <person name="Kaul R."/>
            <person name="Raymond C."/>
            <person name="Shimizu N."/>
            <person name="Kawasaki K."/>
            <person name="Minoshima S."/>
            <person name="Evans G.A."/>
            <person name="Athanasiou M."/>
            <person name="Schultz R."/>
            <person name="Roe B.A."/>
            <person name="Chen F."/>
            <person name="Pan H."/>
            <person name="Ramser J."/>
            <person name="Lehrach H."/>
            <person name="Reinhardt R."/>
            <person name="McCombie W.R."/>
            <person name="de la Bastide M."/>
            <person name="Dedhia N."/>
            <person name="Blocker H."/>
            <person name="Hornischer K."/>
            <person name="Nordsiek G."/>
            <person name="Agarwala R."/>
            <person name="Aravind L."/>
            <person name="Bailey J.A."/>
            <person name="Bateman A."/>
            <person name="Batzoglou S."/>
            <person name="Birney E."/>
            <person name="Bork P."/>
            <person name="Brown D.G."/>
            <person name="Burge C.B."/>
            <person name="Cerutti L."/>
            <person name="Chen H.C."/>
            <person name="Church D."/>
            <person name="Clamp M."/>
            <person name="Copley R.R."/>
            <person name="Doerks T."/>
            <person name="Eddy S.R."/>
            <person name="Eichler E.E."/>
            <person name="Furey T.S."/>
            <person name="Galagan J."/>
            <person name="Gilbert J.G."/>
            <person name="Harmon C."/>
            <person name="Hayashizaki Y."/>
            <person name="Haussler D."/>
            <person name="Hermjakob H."/>
            <person name="Hokamp K."/>
            <person name="Jang W."/>
            <person name="Johnson L.S."/>
            <person name="Jones T.A."/>
            <person name="Kasif S."/>
            <person name="Kaspryzk A."/>
            <person name="Kennedy S."/>
            <person name="Kent W.J."/>
            <person name="Kitts P."/>
            <person name="Koonin E.V."/>
            <person name="Korf I."/>
            <person name="Kulp D."/>
            <person name="Lancet D."/>
            <person name="Lowe T.M."/>
            <person name="McLysaght A."/>
            <person name="Mikkelsen T."/>
            <person name="Moran J.V."/>
            <person name="Mulder N."/>
            <person name="Pollara V.J."/>
            <person name="Ponting C.P."/>
            <person name="Schuler G."/>
            <person name="Schultz J."/>
            <person name="Slater G."/>
            <person name="Smit A.F."/>
            <person name="Stupka E."/>
            <person name="Szustakowski J."/>
            <person name="Thierry-Mieg D."/>
            <person name="Thierry-Mieg J."/>
            <person name="Wagner L."/>
            <person name="Wallis J."/>
            <person name="Wheeler R."/>
            <person name="Williams A."/>
            <person name="Wolf Y.I."/>
            <person name="Wolfe K.H."/>
            <person name="Yang S.P."/>
            <person name="Yeh R.F."/>
            <person name="Collins F."/>
            <person name="Guyer M.S."/>
            <person name="Peterson J."/>
            <person name="Felsenfeld A."/>
            <person name="Wetterstrand K.A."/>
            <person name="Patrinos A."/>
            <person name="Morgan M.J."/>
            <person name="de Jong P."/>
            <person name="Catanese J.J."/>
            <person name="Osoegawa K."/>
            <person name="Shizuya H."/>
            <person name="Choi S."/>
            <person name="Chen Y.J."/>
        </authorList>
    </citation>
    <scope>NUCLEOTIDE SEQUENCE [LARGE SCALE GENOMIC DNA]</scope>
</reference>
<feature type="compositionally biased region" description="Polar residues" evidence="1">
    <location>
        <begin position="1"/>
        <end position="25"/>
    </location>
</feature>
<dbReference type="EMBL" id="AL356734">
    <property type="status" value="NOT_ANNOTATED_CDS"/>
    <property type="molecule type" value="Genomic_DNA"/>
</dbReference>
<reference evidence="2 3" key="2">
    <citation type="journal article" date="2004" name="Nature">
        <title>Finishing the euchromatic sequence of the human genome.</title>
        <authorList>
            <consortium name="International Human Genome Sequencing Consortium"/>
        </authorList>
    </citation>
    <scope>NUCLEOTIDE SEQUENCE [LARGE SCALE GENOMIC DNA]</scope>
</reference>
<dbReference type="OpenTargets" id="ENSG00000160789"/>
<keyword evidence="4 5" id="KW-1267">Proteomics identification</keyword>
<dbReference type="Bgee" id="ENSG00000160789">
    <property type="expression patterns" value="Expressed in nipple and 208 other cell types or tissues"/>
</dbReference>
<evidence type="ECO:0000313" key="3">
    <source>
        <dbReference type="Proteomes" id="UP000005640"/>
    </source>
</evidence>
<reference evidence="2" key="4">
    <citation type="submission" date="2025-08" db="UniProtKB">
        <authorList>
            <consortium name="Ensembl"/>
        </authorList>
    </citation>
    <scope>IDENTIFICATION</scope>
</reference>
<dbReference type="Ensembl" id="ENST00000675455.1">
    <property type="protein sequence ID" value="ENSP00000501795.1"/>
    <property type="gene ID" value="ENSG00000160789.26"/>
</dbReference>
<protein>
    <submittedName>
        <fullName evidence="2">Lamin A/C</fullName>
    </submittedName>
</protein>
<gene>
    <name evidence="2" type="primary">LMNA</name>
</gene>
<feature type="region of interest" description="Disordered" evidence="1">
    <location>
        <begin position="1"/>
        <end position="36"/>
    </location>
</feature>
<reference evidence="2" key="5">
    <citation type="submission" date="2025-09" db="UniProtKB">
        <authorList>
            <consortium name="Ensembl"/>
        </authorList>
    </citation>
    <scope>IDENTIFICATION</scope>
</reference>
<evidence type="ECO:0007829" key="4">
    <source>
        <dbReference type="PeptideAtlas" id="A0A6Q8PFF5"/>
    </source>
</evidence>
<dbReference type="Ensembl" id="ENST00000675455.1">
    <property type="protein sequence ID" value="ENSP00000501795.1"/>
    <property type="gene ID" value="ENSG00000160789.25"/>
</dbReference>
<reference evidence="2 3" key="3">
    <citation type="journal article" date="2006" name="Nature">
        <title>The DNA sequence and biological annotation of human chromosome 1.</title>
        <authorList>
            <person name="Gregory S.G."/>
            <person name="Barlow K.F."/>
            <person name="McLay K.E."/>
            <person name="Kaul R."/>
            <person name="Swarbreck D."/>
            <person name="Dunham A."/>
            <person name="Scott C.E."/>
            <person name="Howe K.L."/>
            <person name="Woodfine K."/>
            <person name="Spencer C.C."/>
            <person name="Jones M.C."/>
            <person name="Gillson C."/>
            <person name="Searle S."/>
            <person name="Zhou Y."/>
            <person name="Kokocinski F."/>
            <person name="McDonald L."/>
            <person name="Evans R."/>
            <person name="Phillips K."/>
            <person name="Atkinson A."/>
            <person name="Cooper R."/>
            <person name="Jones C."/>
            <person name="Hall R.E."/>
            <person name="Andrews T.D."/>
            <person name="Lloyd C."/>
            <person name="Ainscough R."/>
            <person name="Almeida J.P."/>
            <person name="Ambrose K.D."/>
            <person name="Anderson F."/>
            <person name="Andrew R.W."/>
            <person name="Ashwell R.I."/>
            <person name="Aubin K."/>
            <person name="Babbage A.K."/>
            <person name="Bagguley C.L."/>
            <person name="Bailey J."/>
            <person name="Beasley H."/>
            <person name="Bethel G."/>
            <person name="Bird C.P."/>
            <person name="Bray-Allen S."/>
            <person name="Brown J.Y."/>
            <person name="Brown A.J."/>
            <person name="Buckley D."/>
            <person name="Burton J."/>
            <person name="Bye J."/>
            <person name="Carder C."/>
            <person name="Chapman J.C."/>
            <person name="Clark S.Y."/>
            <person name="Clarke G."/>
            <person name="Clee C."/>
            <person name="Cobley V."/>
            <person name="Collier R.E."/>
            <person name="Corby N."/>
            <person name="Coville G.J."/>
            <person name="Davies J."/>
            <person name="Deadman R."/>
            <person name="Dunn M."/>
            <person name="Earthrowl M."/>
            <person name="Ellington A.G."/>
            <person name="Errington H."/>
            <person name="Frankish A."/>
            <person name="Frankland J."/>
            <person name="French L."/>
            <person name="Garner P."/>
            <person name="Garnett J."/>
            <person name="Gay L."/>
            <person name="Ghori M.R."/>
            <person name="Gibson R."/>
            <person name="Gilby L.M."/>
            <person name="Gillett W."/>
            <person name="Glithero R.J."/>
            <person name="Grafham D.V."/>
            <person name="Griffiths C."/>
            <person name="Griffiths-Jones S."/>
            <person name="Grocock R."/>
            <person name="Hammond S."/>
            <person name="Harrison E.S."/>
            <person name="Hart E."/>
            <person name="Haugen E."/>
            <person name="Heath P.D."/>
            <person name="Holmes S."/>
            <person name="Holt K."/>
            <person name="Howden P.J."/>
            <person name="Hunt A.R."/>
            <person name="Hunt S.E."/>
            <person name="Hunter G."/>
            <person name="Isherwood J."/>
            <person name="James R."/>
            <person name="Johnson C."/>
            <person name="Johnson D."/>
            <person name="Joy A."/>
            <person name="Kay M."/>
            <person name="Kershaw J.K."/>
            <person name="Kibukawa M."/>
            <person name="Kimberley A.M."/>
            <person name="King A."/>
            <person name="Knights A.J."/>
            <person name="Lad H."/>
            <person name="Laird G."/>
            <person name="Lawlor S."/>
            <person name="Leongamornlert D.A."/>
            <person name="Lloyd D.M."/>
            <person name="Loveland J."/>
            <person name="Lovell J."/>
            <person name="Lush M.J."/>
            <person name="Lyne R."/>
            <person name="Martin S."/>
            <person name="Mashreghi-Mohammadi M."/>
            <person name="Matthews L."/>
            <person name="Matthews N.S."/>
            <person name="McLaren S."/>
            <person name="Milne S."/>
            <person name="Mistry S."/>
            <person name="Moore M.J."/>
            <person name="Nickerson T."/>
            <person name="O'Dell C.N."/>
            <person name="Oliver K."/>
            <person name="Palmeiri A."/>
            <person name="Palmer S.A."/>
            <person name="Parker A."/>
            <person name="Patel D."/>
            <person name="Pearce A.V."/>
            <person name="Peck A.I."/>
            <person name="Pelan S."/>
            <person name="Phelps K."/>
            <person name="Phillimore B.J."/>
            <person name="Plumb R."/>
            <person name="Rajan J."/>
            <person name="Raymond C."/>
            <person name="Rouse G."/>
            <person name="Saenphimmachak C."/>
            <person name="Sehra H.K."/>
            <person name="Sheridan E."/>
            <person name="Shownkeen R."/>
            <person name="Sims S."/>
            <person name="Skuce C.D."/>
            <person name="Smith M."/>
            <person name="Steward C."/>
            <person name="Subramanian S."/>
            <person name="Sycamore N."/>
            <person name="Tracey A."/>
            <person name="Tromans A."/>
            <person name="Van Helmond Z."/>
            <person name="Wall M."/>
            <person name="Wallis J.M."/>
            <person name="White S."/>
            <person name="Whitehead S.L."/>
            <person name="Wilkinson J.E."/>
            <person name="Willey D.L."/>
            <person name="Williams H."/>
            <person name="Wilming L."/>
            <person name="Wray P.W."/>
            <person name="Wu Z."/>
            <person name="Coulson A."/>
            <person name="Vaudin M."/>
            <person name="Sulston J.E."/>
            <person name="Durbin R."/>
            <person name="Hubbard T."/>
            <person name="Wooster R."/>
            <person name="Dunham I."/>
            <person name="Carter N.P."/>
            <person name="McVean G."/>
            <person name="Ross M.T."/>
            <person name="Harrow J."/>
            <person name="Olson M.V."/>
            <person name="Beck S."/>
            <person name="Rogers J."/>
            <person name="Bentley D.R."/>
            <person name="Banerjee R."/>
            <person name="Bryant S.P."/>
            <person name="Burford D.C."/>
            <person name="Burrill W.D."/>
            <person name="Clegg S.M."/>
            <person name="Dhami P."/>
            <person name="Dovey O."/>
            <person name="Faulkner L.M."/>
            <person name="Gribble S.M."/>
            <person name="Langford C.F."/>
            <person name="Pandian R.D."/>
            <person name="Porter K.M."/>
            <person name="Prigmore E."/>
        </authorList>
    </citation>
    <scope>NUCLEOTIDE SEQUENCE [LARGE SCALE GENOMIC DNA]</scope>
</reference>
<proteinExistence type="evidence at protein level"/>
<sequence length="36" mass="3900">METPSQRRATRSGAQASSTPLSPTRITRAAPSHHRV</sequence>
<dbReference type="GeneTree" id="ENSGT00940000157244"/>
<dbReference type="AlphaFoldDB" id="A0A6Q8PFF5"/>
<evidence type="ECO:0007829" key="5">
    <source>
        <dbReference type="ProteomicsDB" id="A0A6Q8PFF5"/>
    </source>
</evidence>
<dbReference type="OrthoDB" id="102442at2759"/>